<feature type="region of interest" description="Disordered" evidence="1">
    <location>
        <begin position="433"/>
        <end position="500"/>
    </location>
</feature>
<keyword evidence="3" id="KW-1185">Reference proteome</keyword>
<name>A0AAW0NM50_9GOBI</name>
<feature type="compositionally biased region" description="Basic residues" evidence="1">
    <location>
        <begin position="286"/>
        <end position="296"/>
    </location>
</feature>
<dbReference type="PANTHER" id="PTHR15578">
    <property type="entry name" value="CHROMOSOME 8 C22ORF31 HOMOLOG"/>
    <property type="match status" value="1"/>
</dbReference>
<dbReference type="InterPro" id="IPR028970">
    <property type="entry name" value="DUF4662"/>
</dbReference>
<protein>
    <submittedName>
        <fullName evidence="2">Uncharacterized protein</fullName>
    </submittedName>
</protein>
<feature type="region of interest" description="Disordered" evidence="1">
    <location>
        <begin position="247"/>
        <end position="311"/>
    </location>
</feature>
<accession>A0AAW0NM50</accession>
<feature type="region of interest" description="Disordered" evidence="1">
    <location>
        <begin position="391"/>
        <end position="421"/>
    </location>
</feature>
<organism evidence="2 3">
    <name type="scientific">Mugilogobius chulae</name>
    <name type="common">yellowstripe goby</name>
    <dbReference type="NCBI Taxonomy" id="88201"/>
    <lineage>
        <taxon>Eukaryota</taxon>
        <taxon>Metazoa</taxon>
        <taxon>Chordata</taxon>
        <taxon>Craniata</taxon>
        <taxon>Vertebrata</taxon>
        <taxon>Euteleostomi</taxon>
        <taxon>Actinopterygii</taxon>
        <taxon>Neopterygii</taxon>
        <taxon>Teleostei</taxon>
        <taxon>Neoteleostei</taxon>
        <taxon>Acanthomorphata</taxon>
        <taxon>Gobiaria</taxon>
        <taxon>Gobiiformes</taxon>
        <taxon>Gobioidei</taxon>
        <taxon>Gobiidae</taxon>
        <taxon>Gobionellinae</taxon>
        <taxon>Mugilogobius</taxon>
    </lineage>
</organism>
<sequence>MDSRVVSPGQWFDASLTPQDPSEQKPSASPVLGLSSELFVPTQSVSRRSALERKAEKVCPTESSPDSLDSLSLCPDSDRPPPNRSRHAIIPDLVQTQTSSSPQTSALTTNHPSAAAHDSPLLIHGYTVEEYQHRYHSVVDDMLVYSNGRPRPYSLALGRKIKQRLWEKLNRPLVSVVGSVVTSFGELLQFDQVSAKGPFPPLIDVDISGEPTPGKPYHPKKGLQTEQIEPTVSAPVQIEPTVSAPVQIEPTVSAADATQLDCPRKQNSTPPMMGMSSEPFVLPKTVSRRTLKRKVEKPRSSSPEPEEPHCKRPFQALAASQSQEEPLSQSSLVLKFTQVQRRRQPTYRVQNVSKPDQKPSPPVPSICSEPFVPTKSISRRTLGLKRKAEKFWSPSPESEEESHCKRPFQALAASQSPEEPKTALVLKFTKVHNKKRKSSYSVEDVSKPDQVQTSALETSNAALDFPRLLGLAPTRPHTGTTSHSSSPHLRRFSRKTPMSS</sequence>
<dbReference type="Pfam" id="PF15578">
    <property type="entry name" value="DUF4662"/>
    <property type="match status" value="1"/>
</dbReference>
<feature type="region of interest" description="Disordered" evidence="1">
    <location>
        <begin position="344"/>
        <end position="370"/>
    </location>
</feature>
<feature type="compositionally biased region" description="Polar residues" evidence="1">
    <location>
        <begin position="449"/>
        <end position="461"/>
    </location>
</feature>
<feature type="compositionally biased region" description="Polar residues" evidence="1">
    <location>
        <begin position="16"/>
        <end position="27"/>
    </location>
</feature>
<feature type="compositionally biased region" description="Low complexity" evidence="1">
    <location>
        <begin position="63"/>
        <end position="75"/>
    </location>
</feature>
<dbReference type="PANTHER" id="PTHR15578:SF0">
    <property type="entry name" value="CHROMOSOME 22 OPEN READING FRAME 31"/>
    <property type="match status" value="1"/>
</dbReference>
<feature type="compositionally biased region" description="Low complexity" evidence="1">
    <location>
        <begin position="473"/>
        <end position="487"/>
    </location>
</feature>
<feature type="compositionally biased region" description="Basic and acidic residues" evidence="1">
    <location>
        <begin position="49"/>
        <end position="59"/>
    </location>
</feature>
<dbReference type="AlphaFoldDB" id="A0AAW0NM50"/>
<evidence type="ECO:0000256" key="1">
    <source>
        <dbReference type="SAM" id="MobiDB-lite"/>
    </source>
</evidence>
<proteinExistence type="predicted"/>
<gene>
    <name evidence="2" type="ORF">WMY93_016913</name>
</gene>
<evidence type="ECO:0000313" key="2">
    <source>
        <dbReference type="EMBL" id="KAK7904306.1"/>
    </source>
</evidence>
<feature type="region of interest" description="Disordered" evidence="1">
    <location>
        <begin position="1"/>
        <end position="86"/>
    </location>
</feature>
<comment type="caution">
    <text evidence="2">The sequence shown here is derived from an EMBL/GenBank/DDBJ whole genome shotgun (WGS) entry which is preliminary data.</text>
</comment>
<reference evidence="3" key="1">
    <citation type="submission" date="2024-04" db="EMBL/GenBank/DDBJ databases">
        <title>Salinicola lusitanus LLJ914,a marine bacterium isolated from the Okinawa Trough.</title>
        <authorList>
            <person name="Li J."/>
        </authorList>
    </citation>
    <scope>NUCLEOTIDE SEQUENCE [LARGE SCALE GENOMIC DNA]</scope>
</reference>
<dbReference type="Proteomes" id="UP001460270">
    <property type="component" value="Unassembled WGS sequence"/>
</dbReference>
<evidence type="ECO:0000313" key="3">
    <source>
        <dbReference type="Proteomes" id="UP001460270"/>
    </source>
</evidence>
<dbReference type="EMBL" id="JBBPFD010000012">
    <property type="protein sequence ID" value="KAK7904306.1"/>
    <property type="molecule type" value="Genomic_DNA"/>
</dbReference>